<organism evidence="1 2">
    <name type="scientific">Symbiodinium necroappetens</name>
    <dbReference type="NCBI Taxonomy" id="1628268"/>
    <lineage>
        <taxon>Eukaryota</taxon>
        <taxon>Sar</taxon>
        <taxon>Alveolata</taxon>
        <taxon>Dinophyceae</taxon>
        <taxon>Suessiales</taxon>
        <taxon>Symbiodiniaceae</taxon>
        <taxon>Symbiodinium</taxon>
    </lineage>
</organism>
<sequence>MIEKAWAWAHQNKCLRKNEIHGEEEAKLILSEDFDLLHEEGQEISMGGTVEMEDDSGFLLQDELPSVHASSADIFAGKVGSSAGSGSGDAGKALESFSSAASFKIKDQLKDSLKALKTHFKELQSRQADAIQRHPD</sequence>
<keyword evidence="2" id="KW-1185">Reference proteome</keyword>
<dbReference type="EMBL" id="CAJNJA010035641">
    <property type="protein sequence ID" value="CAE7709198.1"/>
    <property type="molecule type" value="Genomic_DNA"/>
</dbReference>
<comment type="caution">
    <text evidence="1">The sequence shown here is derived from an EMBL/GenBank/DDBJ whole genome shotgun (WGS) entry which is preliminary data.</text>
</comment>
<proteinExistence type="predicted"/>
<dbReference type="Proteomes" id="UP000601435">
    <property type="component" value="Unassembled WGS sequence"/>
</dbReference>
<reference evidence="1" key="1">
    <citation type="submission" date="2021-02" db="EMBL/GenBank/DDBJ databases">
        <authorList>
            <person name="Dougan E. K."/>
            <person name="Rhodes N."/>
            <person name="Thang M."/>
            <person name="Chan C."/>
        </authorList>
    </citation>
    <scope>NUCLEOTIDE SEQUENCE</scope>
</reference>
<dbReference type="OrthoDB" id="427236at2759"/>
<evidence type="ECO:0000313" key="1">
    <source>
        <dbReference type="EMBL" id="CAE7709198.1"/>
    </source>
</evidence>
<feature type="non-terminal residue" evidence="1">
    <location>
        <position position="1"/>
    </location>
</feature>
<evidence type="ECO:0000313" key="2">
    <source>
        <dbReference type="Proteomes" id="UP000601435"/>
    </source>
</evidence>
<name>A0A812WVC4_9DINO</name>
<protein>
    <submittedName>
        <fullName evidence="1">Uncharacterized protein</fullName>
    </submittedName>
</protein>
<dbReference type="AlphaFoldDB" id="A0A812WVC4"/>
<gene>
    <name evidence="1" type="ORF">SNEC2469_LOCUS20457</name>
</gene>
<accession>A0A812WVC4</accession>